<dbReference type="SUPFAM" id="SSF54695">
    <property type="entry name" value="POZ domain"/>
    <property type="match status" value="1"/>
</dbReference>
<organism evidence="2 3">
    <name type="scientific">Pristionchus fissidentatus</name>
    <dbReference type="NCBI Taxonomy" id="1538716"/>
    <lineage>
        <taxon>Eukaryota</taxon>
        <taxon>Metazoa</taxon>
        <taxon>Ecdysozoa</taxon>
        <taxon>Nematoda</taxon>
        <taxon>Chromadorea</taxon>
        <taxon>Rhabditida</taxon>
        <taxon>Rhabditina</taxon>
        <taxon>Diplogasteromorpha</taxon>
        <taxon>Diplogasteroidea</taxon>
        <taxon>Neodiplogasteridae</taxon>
        <taxon>Pristionchus</taxon>
    </lineage>
</organism>
<dbReference type="Pfam" id="PF00651">
    <property type="entry name" value="BTB"/>
    <property type="match status" value="1"/>
</dbReference>
<dbReference type="InterPro" id="IPR011333">
    <property type="entry name" value="SKP1/BTB/POZ_sf"/>
</dbReference>
<feature type="non-terminal residue" evidence="2">
    <location>
        <position position="1"/>
    </location>
</feature>
<dbReference type="EMBL" id="BTSY01000005">
    <property type="protein sequence ID" value="GMT30071.1"/>
    <property type="molecule type" value="Genomic_DNA"/>
</dbReference>
<sequence length="119" mass="13921">QFLSIHSPVFNAMFFGEFMEKNKREIEMKEIDYEEFIVLLNVIYPSFQKITDDNAEFLLRLADRFEINMVIDQAELHIISSTKFTVPIKLKLADQYRLVKLQDHCLASFTTVNAVTALK</sequence>
<evidence type="ECO:0000259" key="1">
    <source>
        <dbReference type="PROSITE" id="PS50097"/>
    </source>
</evidence>
<feature type="non-terminal residue" evidence="2">
    <location>
        <position position="119"/>
    </location>
</feature>
<name>A0AAV5WDT5_9BILA</name>
<evidence type="ECO:0000313" key="2">
    <source>
        <dbReference type="EMBL" id="GMT30071.1"/>
    </source>
</evidence>
<dbReference type="Gene3D" id="3.30.710.10">
    <property type="entry name" value="Potassium Channel Kv1.1, Chain A"/>
    <property type="match status" value="1"/>
</dbReference>
<protein>
    <recommendedName>
        <fullName evidence="1">BTB domain-containing protein</fullName>
    </recommendedName>
</protein>
<gene>
    <name evidence="2" type="ORF">PFISCL1PPCAC_21368</name>
</gene>
<dbReference type="AlphaFoldDB" id="A0AAV5WDT5"/>
<dbReference type="PANTHER" id="PTHR22744:SF14">
    <property type="entry name" value="BTB DOMAIN-CONTAINING PROTEIN-RELATED"/>
    <property type="match status" value="1"/>
</dbReference>
<keyword evidence="3" id="KW-1185">Reference proteome</keyword>
<comment type="caution">
    <text evidence="2">The sequence shown here is derived from an EMBL/GenBank/DDBJ whole genome shotgun (WGS) entry which is preliminary data.</text>
</comment>
<dbReference type="PROSITE" id="PS50097">
    <property type="entry name" value="BTB"/>
    <property type="match status" value="1"/>
</dbReference>
<dbReference type="SMART" id="SM00225">
    <property type="entry name" value="BTB"/>
    <property type="match status" value="1"/>
</dbReference>
<dbReference type="Proteomes" id="UP001432322">
    <property type="component" value="Unassembled WGS sequence"/>
</dbReference>
<reference evidence="2" key="1">
    <citation type="submission" date="2023-10" db="EMBL/GenBank/DDBJ databases">
        <title>Genome assembly of Pristionchus species.</title>
        <authorList>
            <person name="Yoshida K."/>
            <person name="Sommer R.J."/>
        </authorList>
    </citation>
    <scope>NUCLEOTIDE SEQUENCE</scope>
    <source>
        <strain evidence="2">RS5133</strain>
    </source>
</reference>
<accession>A0AAV5WDT5</accession>
<proteinExistence type="predicted"/>
<dbReference type="PANTHER" id="PTHR22744">
    <property type="entry name" value="HELIX LOOP HELIX PROTEIN 21-RELATED"/>
    <property type="match status" value="1"/>
</dbReference>
<evidence type="ECO:0000313" key="3">
    <source>
        <dbReference type="Proteomes" id="UP001432322"/>
    </source>
</evidence>
<dbReference type="InterPro" id="IPR000210">
    <property type="entry name" value="BTB/POZ_dom"/>
</dbReference>
<dbReference type="CDD" id="cd18186">
    <property type="entry name" value="BTB_POZ_ZBTB_KLHL-like"/>
    <property type="match status" value="1"/>
</dbReference>
<feature type="domain" description="BTB" evidence="1">
    <location>
        <begin position="1"/>
        <end position="52"/>
    </location>
</feature>